<dbReference type="RefSeq" id="WP_040830565.1">
    <property type="nucleotide sequence ID" value="NZ_JBIAQY010000022.1"/>
</dbReference>
<dbReference type="InterPro" id="IPR015590">
    <property type="entry name" value="Aldehyde_DH_dom"/>
</dbReference>
<proteinExistence type="inferred from homology"/>
<evidence type="ECO:0000313" key="7">
    <source>
        <dbReference type="Proteomes" id="UP001601992"/>
    </source>
</evidence>
<evidence type="ECO:0000256" key="1">
    <source>
        <dbReference type="ARBA" id="ARBA00009986"/>
    </source>
</evidence>
<gene>
    <name evidence="6" type="ORF">ACFYXQ_40045</name>
</gene>
<dbReference type="InterPro" id="IPR016162">
    <property type="entry name" value="Ald_DH_N"/>
</dbReference>
<evidence type="ECO:0000256" key="2">
    <source>
        <dbReference type="ARBA" id="ARBA00023002"/>
    </source>
</evidence>
<dbReference type="PANTHER" id="PTHR42986">
    <property type="entry name" value="BENZALDEHYDE DEHYDROGENASE YFMT"/>
    <property type="match status" value="1"/>
</dbReference>
<keyword evidence="7" id="KW-1185">Reference proteome</keyword>
<dbReference type="Gene3D" id="3.40.605.10">
    <property type="entry name" value="Aldehyde Dehydrogenase, Chain A, domain 1"/>
    <property type="match status" value="1"/>
</dbReference>
<evidence type="ECO:0000259" key="5">
    <source>
        <dbReference type="Pfam" id="PF00171"/>
    </source>
</evidence>
<evidence type="ECO:0000256" key="3">
    <source>
        <dbReference type="ARBA" id="ARBA00023027"/>
    </source>
</evidence>
<accession>A0ABW6SCC3</accession>
<feature type="region of interest" description="Disordered" evidence="4">
    <location>
        <begin position="1"/>
        <end position="20"/>
    </location>
</feature>
<organism evidence="6 7">
    <name type="scientific">Nocardia jiangxiensis</name>
    <dbReference type="NCBI Taxonomy" id="282685"/>
    <lineage>
        <taxon>Bacteria</taxon>
        <taxon>Bacillati</taxon>
        <taxon>Actinomycetota</taxon>
        <taxon>Actinomycetes</taxon>
        <taxon>Mycobacteriales</taxon>
        <taxon>Nocardiaceae</taxon>
        <taxon>Nocardia</taxon>
    </lineage>
</organism>
<dbReference type="PANTHER" id="PTHR42986:SF1">
    <property type="entry name" value="BENZALDEHYDE DEHYDROGENASE YFMT"/>
    <property type="match status" value="1"/>
</dbReference>
<dbReference type="EMBL" id="JBIAQY010000022">
    <property type="protein sequence ID" value="MFF3573961.1"/>
    <property type="molecule type" value="Genomic_DNA"/>
</dbReference>
<keyword evidence="2" id="KW-0560">Oxidoreductase</keyword>
<evidence type="ECO:0000313" key="6">
    <source>
        <dbReference type="EMBL" id="MFF3573961.1"/>
    </source>
</evidence>
<comment type="caution">
    <text evidence="6">The sequence shown here is derived from an EMBL/GenBank/DDBJ whole genome shotgun (WGS) entry which is preliminary data.</text>
</comment>
<dbReference type="Proteomes" id="UP001601992">
    <property type="component" value="Unassembled WGS sequence"/>
</dbReference>
<keyword evidence="3" id="KW-0520">NAD</keyword>
<evidence type="ECO:0000256" key="4">
    <source>
        <dbReference type="SAM" id="MobiDB-lite"/>
    </source>
</evidence>
<dbReference type="SUPFAM" id="SSF53720">
    <property type="entry name" value="ALDH-like"/>
    <property type="match status" value="1"/>
</dbReference>
<dbReference type="InterPro" id="IPR016161">
    <property type="entry name" value="Ald_DH/histidinol_DH"/>
</dbReference>
<reference evidence="6 7" key="1">
    <citation type="submission" date="2024-10" db="EMBL/GenBank/DDBJ databases">
        <title>The Natural Products Discovery Center: Release of the First 8490 Sequenced Strains for Exploring Actinobacteria Biosynthetic Diversity.</title>
        <authorList>
            <person name="Kalkreuter E."/>
            <person name="Kautsar S.A."/>
            <person name="Yang D."/>
            <person name="Bader C.D."/>
            <person name="Teijaro C.N."/>
            <person name="Fluegel L."/>
            <person name="Davis C.M."/>
            <person name="Simpson J.R."/>
            <person name="Lauterbach L."/>
            <person name="Steele A.D."/>
            <person name="Gui C."/>
            <person name="Meng S."/>
            <person name="Li G."/>
            <person name="Viehrig K."/>
            <person name="Ye F."/>
            <person name="Su P."/>
            <person name="Kiefer A.F."/>
            <person name="Nichols A."/>
            <person name="Cepeda A.J."/>
            <person name="Yan W."/>
            <person name="Fan B."/>
            <person name="Jiang Y."/>
            <person name="Adhikari A."/>
            <person name="Zheng C.-J."/>
            <person name="Schuster L."/>
            <person name="Cowan T.M."/>
            <person name="Smanski M.J."/>
            <person name="Chevrette M.G."/>
            <person name="De Carvalho L.P.S."/>
            <person name="Shen B."/>
        </authorList>
    </citation>
    <scope>NUCLEOTIDE SEQUENCE [LARGE SCALE GENOMIC DNA]</scope>
    <source>
        <strain evidence="6 7">NPDC002593</strain>
    </source>
</reference>
<protein>
    <submittedName>
        <fullName evidence="6">Aldehyde dehydrogenase family protein</fullName>
    </submittedName>
</protein>
<dbReference type="InterPro" id="IPR016163">
    <property type="entry name" value="Ald_DH_C"/>
</dbReference>
<dbReference type="Gene3D" id="3.40.309.10">
    <property type="entry name" value="Aldehyde Dehydrogenase, Chain A, domain 2"/>
    <property type="match status" value="1"/>
</dbReference>
<comment type="similarity">
    <text evidence="1">Belongs to the aldehyde dehydrogenase family.</text>
</comment>
<feature type="domain" description="Aldehyde dehydrogenase" evidence="5">
    <location>
        <begin position="19"/>
        <end position="475"/>
    </location>
</feature>
<sequence>MTSTRELLIGGKSTPAAKGRTTADLNPVTGEVFATVAAAEVQDVVAAVDAAQDRFQEWAELSPYARREIFLAAADVMIRRSDEAVALIGQETGALSMSARFNTHRAADIFRELAASMTAPRGEMLTSVEPDTMSLAAQVPMGVVAGLAPWNAPLILGVRAAAAPLAAGNTVVLKPSEEAPLMSGLFIADVLREAGLPDGVLNVVTNDPADAPAIVETLIADPRVRAVNFTGSSKVGSVIGSLAGKYLKPAVLELGGKNSIIVLDDADIDYAVAATAFAAFSNAGQVCMSCDRILVHAARSAEFTEKFLAKVATLHTGNPDDPAARVGPMINTAAAQRVSGLVADAVAAGATVLAGGGEPEGAIHPPTVFTALPRTASLYYGETFGPVCAIDTFTTDDEAVTKANDTEYGLTAGVITENATHGLLIAQRLQTGIVHINDQTLGDEPQVPFGGFKDSGVGRFGGRWSTEAFSNTRWITIATRQVSGKFRI</sequence>
<name>A0ABW6SCC3_9NOCA</name>
<dbReference type="Pfam" id="PF00171">
    <property type="entry name" value="Aldedh"/>
    <property type="match status" value="1"/>
</dbReference>